<evidence type="ECO:0000259" key="4">
    <source>
        <dbReference type="PROSITE" id="PS50057"/>
    </source>
</evidence>
<dbReference type="InterPro" id="IPR045093">
    <property type="entry name" value="Cullin"/>
</dbReference>
<feature type="domain" description="FERM" evidence="4">
    <location>
        <begin position="758"/>
        <end position="1000"/>
    </location>
</feature>
<dbReference type="EMBL" id="QMKO01001932">
    <property type="protein sequence ID" value="RTG85658.1"/>
    <property type="molecule type" value="Genomic_DNA"/>
</dbReference>
<dbReference type="Pfam" id="PF10557">
    <property type="entry name" value="Cullin_Nedd8"/>
    <property type="match status" value="1"/>
</dbReference>
<dbReference type="InterPro" id="IPR019748">
    <property type="entry name" value="FERM_central"/>
</dbReference>
<dbReference type="PROSITE" id="PS50069">
    <property type="entry name" value="CULLIN_2"/>
    <property type="match status" value="1"/>
</dbReference>
<dbReference type="InterPro" id="IPR016158">
    <property type="entry name" value="Cullin_homology"/>
</dbReference>
<dbReference type="PANTHER" id="PTHR11932">
    <property type="entry name" value="CULLIN"/>
    <property type="match status" value="1"/>
</dbReference>
<dbReference type="InterPro" id="IPR019559">
    <property type="entry name" value="Cullin_neddylation_domain"/>
</dbReference>
<gene>
    <name evidence="6" type="ORF">DC041_0008927</name>
</gene>
<dbReference type="Proteomes" id="UP000290809">
    <property type="component" value="Unassembled WGS sequence"/>
</dbReference>
<dbReference type="AlphaFoldDB" id="A0A430QD61"/>
<dbReference type="Gene3D" id="1.20.1310.10">
    <property type="entry name" value="Cullin Repeats"/>
    <property type="match status" value="5"/>
</dbReference>
<dbReference type="InterPro" id="IPR036388">
    <property type="entry name" value="WH-like_DNA-bd_sf"/>
</dbReference>
<dbReference type="InterPro" id="IPR014352">
    <property type="entry name" value="FERM/acyl-CoA-bd_prot_sf"/>
</dbReference>
<accession>A0A430QD61</accession>
<dbReference type="SUPFAM" id="SSF75632">
    <property type="entry name" value="Cullin homology domain"/>
    <property type="match status" value="1"/>
</dbReference>
<dbReference type="InterPro" id="IPR036317">
    <property type="entry name" value="Cullin_homology_sf"/>
</dbReference>
<comment type="similarity">
    <text evidence="1 2 3">Belongs to the cullin family.</text>
</comment>
<sequence>MNFPTEYLDTHLHRHSKLLVGDFSAWDLALKLFREDVITQEKVQSRLMCQILDEIHKERCGEAIDRQLLRTVIRMLVDLKLYDSIFLAEFVCKSQQLYAYEADTLSRQLSVPEYLLHVDKRIIEEEDRLVVYLDANSTRSLLMSTLVSELLTRPLDYLLDNGLVNPLKTKQTSQLSLLFSLVSRVPNGIEKLRTHFRNYIIQMGREMVENPTHDPEKDRNMIQNLLDSRDFLSEITVSCFSNDPSFMRVLQEAYEEFINQRPNKPAEFLAKYLDSHLRSGNKAQTEEELDKDLALKLFREDVITQEKVQSRLMCQILDEIHKERCGEAIDRQLLRTVIRMLVDLKLYDSIFLAEFVCKSQQLYAYEADTLSRQLSVPEYLLHVDKRIIEEEDRLVVYLDANSTRSLLMSTLVSELLTRPLDYLLDNGLVNPLKTKQTSQLSLLFSLVSRVPNGIEKLRTHFRNYIIQMGREMVENPTHDPEKDRNMIQNLLDSRDFLSEITVSCFSNDPSFMRVLQEAYEEFINQRPNKPAEFLAKYLDSHLRSGNKAQTEEELDKLMDKAMILFRFIDGKDIFEAFYTKELAKRLLLNKSASVDAEKAMLSKLKQECGPNYTRKMETMFQDIELSKQLSKNFRLSLPDTHAIELSVNVICPASWPPYPQTTANYPPETPNLRKELQVSELQALVLLQFNQSDNAPITYTTIAENTGIEEKELKRTLLSLAAGKGQRVLKKTPGNLEIENDHQFVFNTEFHHRLTRIKFNQVQLKETEQEQVATEERVFADRVAHVDCCIVRIMKTRKTIDHNSLLSEVYKQLQFPLKGILSLPINKSTYHCSLQSSYPTVYFRIRFYLPIHCINERATQHIYYLQLRKNHVAYELFCDPNVYFQLAAFALQAELGDAPKCFNPESETSYFLPELYYPKKFVKSCDSVELAYYTYIHHSALHNTVTYLAEFHFIHLATKLNSDFNLHLYPLEKPTHKCRFSVWIGISPQGVTLYQVMKTK</sequence>
<dbReference type="InterPro" id="IPR000299">
    <property type="entry name" value="FERM_domain"/>
</dbReference>
<dbReference type="FunFam" id="1.20.1310.10:FF:000001">
    <property type="entry name" value="Cullin 3"/>
    <property type="match status" value="2"/>
</dbReference>
<dbReference type="InterPro" id="IPR001373">
    <property type="entry name" value="Cullin_N"/>
</dbReference>
<dbReference type="Pfam" id="PF00888">
    <property type="entry name" value="Cullin"/>
    <property type="match status" value="1"/>
</dbReference>
<dbReference type="Pfam" id="PF26557">
    <property type="entry name" value="Cullin_AB"/>
    <property type="match status" value="1"/>
</dbReference>
<dbReference type="SMART" id="SM00884">
    <property type="entry name" value="Cullin_Nedd8"/>
    <property type="match status" value="1"/>
</dbReference>
<evidence type="ECO:0000313" key="6">
    <source>
        <dbReference type="EMBL" id="RTG85658.1"/>
    </source>
</evidence>
<evidence type="ECO:0000313" key="7">
    <source>
        <dbReference type="Proteomes" id="UP000290809"/>
    </source>
</evidence>
<evidence type="ECO:0000256" key="2">
    <source>
        <dbReference type="PROSITE-ProRule" id="PRU00330"/>
    </source>
</evidence>
<dbReference type="GO" id="GO:0031625">
    <property type="term" value="F:ubiquitin protein ligase binding"/>
    <property type="evidence" value="ECO:0007669"/>
    <property type="project" value="InterPro"/>
</dbReference>
<dbReference type="Gene3D" id="3.30.230.130">
    <property type="entry name" value="Cullin, Chain C, Domain 2"/>
    <property type="match status" value="1"/>
</dbReference>
<dbReference type="FunFam" id="1.20.1310.10:FF:000003">
    <property type="entry name" value="Cullin 4A"/>
    <property type="match status" value="1"/>
</dbReference>
<dbReference type="SUPFAM" id="SSF74788">
    <property type="entry name" value="Cullin repeat-like"/>
    <property type="match status" value="2"/>
</dbReference>
<dbReference type="STRING" id="6184.A0A430QD61"/>
<keyword evidence="7" id="KW-1185">Reference proteome</keyword>
<dbReference type="Gene3D" id="1.20.80.10">
    <property type="match status" value="1"/>
</dbReference>
<dbReference type="InterPro" id="IPR059120">
    <property type="entry name" value="Cullin-like_AB"/>
</dbReference>
<dbReference type="Pfam" id="PF00373">
    <property type="entry name" value="FERM_M"/>
    <property type="match status" value="1"/>
</dbReference>
<feature type="domain" description="Cullin family profile" evidence="5">
    <location>
        <begin position="529"/>
        <end position="721"/>
    </location>
</feature>
<dbReference type="SMART" id="SM00182">
    <property type="entry name" value="CULLIN"/>
    <property type="match status" value="1"/>
</dbReference>
<dbReference type="InterPro" id="IPR016159">
    <property type="entry name" value="Cullin_repeat-like_dom_sf"/>
</dbReference>
<dbReference type="SUPFAM" id="SSF46785">
    <property type="entry name" value="Winged helix' DNA-binding domain"/>
    <property type="match status" value="1"/>
</dbReference>
<protein>
    <submittedName>
        <fullName evidence="6">Cullin 4</fullName>
    </submittedName>
</protein>
<organism evidence="6 7">
    <name type="scientific">Schistosoma bovis</name>
    <name type="common">Blood fluke</name>
    <dbReference type="NCBI Taxonomy" id="6184"/>
    <lineage>
        <taxon>Eukaryota</taxon>
        <taxon>Metazoa</taxon>
        <taxon>Spiralia</taxon>
        <taxon>Lophotrochozoa</taxon>
        <taxon>Platyhelminthes</taxon>
        <taxon>Trematoda</taxon>
        <taxon>Digenea</taxon>
        <taxon>Strigeidida</taxon>
        <taxon>Schistosomatoidea</taxon>
        <taxon>Schistosomatidae</taxon>
        <taxon>Schistosoma</taxon>
    </lineage>
</organism>
<dbReference type="Gene3D" id="1.10.10.10">
    <property type="entry name" value="Winged helix-like DNA-binding domain superfamily/Winged helix DNA-binding domain"/>
    <property type="match status" value="1"/>
</dbReference>
<dbReference type="CDD" id="cd14473">
    <property type="entry name" value="FERM_B-lobe"/>
    <property type="match status" value="1"/>
</dbReference>
<comment type="caution">
    <text evidence="6">The sequence shown here is derived from an EMBL/GenBank/DDBJ whole genome shotgun (WGS) entry which is preliminary data.</text>
</comment>
<dbReference type="PROSITE" id="PS50057">
    <property type="entry name" value="FERM_3"/>
    <property type="match status" value="1"/>
</dbReference>
<dbReference type="InterPro" id="IPR036390">
    <property type="entry name" value="WH_DNA-bd_sf"/>
</dbReference>
<evidence type="ECO:0000256" key="1">
    <source>
        <dbReference type="ARBA" id="ARBA00006019"/>
    </source>
</evidence>
<proteinExistence type="inferred from homology"/>
<dbReference type="SUPFAM" id="SSF47031">
    <property type="entry name" value="Second domain of FERM"/>
    <property type="match status" value="1"/>
</dbReference>
<dbReference type="GO" id="GO:0006511">
    <property type="term" value="P:ubiquitin-dependent protein catabolic process"/>
    <property type="evidence" value="ECO:0007669"/>
    <property type="project" value="InterPro"/>
</dbReference>
<reference evidence="6 7" key="1">
    <citation type="journal article" date="2019" name="PLoS Pathog.">
        <title>Genome sequence of the bovine parasite Schistosoma bovis Tanzania.</title>
        <authorList>
            <person name="Oey H."/>
            <person name="Zakrzewski M."/>
            <person name="Gobert G."/>
            <person name="Gravermann K."/>
            <person name="Stoye J."/>
            <person name="Jones M."/>
            <person name="Mcmanus D."/>
            <person name="Krause L."/>
        </authorList>
    </citation>
    <scope>NUCLEOTIDE SEQUENCE [LARGE SCALE GENOMIC DNA]</scope>
    <source>
        <strain evidence="6 7">TAN1997</strain>
    </source>
</reference>
<evidence type="ECO:0000259" key="5">
    <source>
        <dbReference type="PROSITE" id="PS50069"/>
    </source>
</evidence>
<dbReference type="InterPro" id="IPR035963">
    <property type="entry name" value="FERM_2"/>
</dbReference>
<evidence type="ECO:0000256" key="3">
    <source>
        <dbReference type="RuleBase" id="RU003829"/>
    </source>
</evidence>
<name>A0A430QD61_SCHBO</name>